<dbReference type="SMART" id="SM00863">
    <property type="entry name" value="tRNA_SAD"/>
    <property type="match status" value="1"/>
</dbReference>
<dbReference type="OrthoDB" id="2423964at2759"/>
<keyword evidence="6 20" id="KW-0436">Ligase</keyword>
<dbReference type="Gene3D" id="3.30.980.10">
    <property type="entry name" value="Threonyl-trna Synthetase, Chain A, domain 2"/>
    <property type="match status" value="1"/>
</dbReference>
<dbReference type="InterPro" id="IPR003156">
    <property type="entry name" value="DHHA1_dom"/>
</dbReference>
<keyword evidence="12 20" id="KW-0067">ATP-binding</keyword>
<keyword evidence="17 20" id="KW-0030">Aminoacyl-tRNA synthetase</keyword>
<keyword evidence="11 20" id="KW-0862">Zinc</keyword>
<dbReference type="CDD" id="cd07185">
    <property type="entry name" value="OmpA_C-like"/>
    <property type="match status" value="1"/>
</dbReference>
<comment type="subcellular location">
    <subcellularLocation>
        <location evidence="1">Membrane</location>
    </subcellularLocation>
</comment>
<feature type="binding site" evidence="20">
    <location>
        <position position="448"/>
    </location>
    <ligand>
        <name>Zn(2+)</name>
        <dbReference type="ChEBI" id="CHEBI:29105"/>
    </ligand>
</feature>
<evidence type="ECO:0000256" key="7">
    <source>
        <dbReference type="ARBA" id="ARBA00022618"/>
    </source>
</evidence>
<dbReference type="InterPro" id="IPR018164">
    <property type="entry name" value="Ala-tRNA-synth_IIc_N"/>
</dbReference>
<dbReference type="Gene3D" id="2.40.30.130">
    <property type="match status" value="1"/>
</dbReference>
<dbReference type="PRINTS" id="PR01021">
    <property type="entry name" value="OMPADOMAIN"/>
</dbReference>
<comment type="cofactor">
    <cofactor evidence="20">
        <name>Zn(2+)</name>
        <dbReference type="ChEBI" id="CHEBI:29105"/>
    </cofactor>
    <text evidence="20">Binds 1 zinc ion per subunit.</text>
</comment>
<comment type="domain">
    <text evidence="20">Consists of three domains; the N-terminal catalytic domain, the editing domain and the C-terminal C-Ala domain. The editing domain removes incorrectly charged amino acids, while the C-Ala domain, along with tRNA(Ala), serves as a bridge to cooperatively bring together the editing and aminoacylation centers thus stimulating deacylation of misacylated tRNAs.</text>
</comment>
<dbReference type="InterPro" id="IPR039001">
    <property type="entry name" value="Pal"/>
</dbReference>
<keyword evidence="14 20" id="KW-0648">Protein biosynthesis</keyword>
<evidence type="ECO:0000256" key="17">
    <source>
        <dbReference type="ARBA" id="ARBA00023146"/>
    </source>
</evidence>
<protein>
    <recommendedName>
        <fullName evidence="4">Alanine--tRNA ligase</fullName>
        <ecNumber evidence="3">6.1.1.7</ecNumber>
    </recommendedName>
</protein>
<evidence type="ECO:0000256" key="20">
    <source>
        <dbReference type="HAMAP-Rule" id="MF_03133"/>
    </source>
</evidence>
<sequence length="858" mass="96434">MFLPIKKYEIITELLLVKNQLGQVENIMILKMLVILQDITHFLKCWKLGISAEKLYVTIYHNDDESAIYWQKIANLSDERIIRIKTNDNFWSMGDIGPCGPCSEIFYDHGDHIKGGLPGTKDADGDRFIEIWNMVFMQFEQLGPNNRITLPKKSIDTGMGLEQDLMKVKAEGEAKFSYRVIADHLRASAFLIADGIIPSNEGRGYVLRRIMRRIDLMGDTYPELKRAENCISNILKQEELRFKVTLERGLKLLDAETINLSKGKQLSGEVAFKLYDTYGFPLDLIEDILKNKQIAVNVNDFNIKMQEQRERAKKSWFGSSESKADKIWFDIKSKVGSTEFLGYTLNEVDGRVLVLVKDNIFVDEIVTVDEQFILISNQTPFYGESGGQMGDIGNIQSINSKIKVINTIKYLGSIIAHICLLEEGKIEVGDNAHFKIDIKYRNNLKIHHSATHILHSVLHEVLGKHVIQKGSLVAHDHLRFDISYHTSLSKTEIILIEDKVNQIITNNYQVDITLMFADEAIEIGAIALFGEKYDNEVRVVSMGESINGKSYSLELCGGTHVNRTGDIGSFKIISENAIAVGVRRIEAVSSLTISKKELEKELMKLQIALLNLDIDQLEHKSTDILGIKLIYKVVQNLDNKVLRLAAEQLANKINNLVILYVNNSSNKLSITIAVSRDINNILNAGSLAKELSIFLGGTGGGGQNTIAQAGALFVLSACNMTKRSHPPCHEEAVIPVEECSLAADFERNVGDRVFFGYNKYDLSHDSKTLLCKQAAWLKAHPHVRATIEGHCDKRGTREYNLALGSRRANAVYEFLIHQGISANRLDTISYGKERPAVEGDNEMAYKQNRRAVTVNQSQ</sequence>
<keyword evidence="15" id="KW-0472">Membrane</keyword>
<evidence type="ECO:0000256" key="8">
    <source>
        <dbReference type="ARBA" id="ARBA00022723"/>
    </source>
</evidence>
<comment type="subunit">
    <text evidence="20">Monomer.</text>
</comment>
<keyword evidence="7" id="KW-0132">Cell division</keyword>
<dbReference type="Pfam" id="PF07973">
    <property type="entry name" value="tRNA_SAD"/>
    <property type="match status" value="1"/>
</dbReference>
<proteinExistence type="inferred from homology"/>
<keyword evidence="25" id="KW-1185">Reference proteome</keyword>
<comment type="similarity">
    <text evidence="2">Belongs to the class-II aminoacyl-tRNA synthetase family. Alax-L subfamily.</text>
</comment>
<dbReference type="InterPro" id="IPR018162">
    <property type="entry name" value="Ala-tRNA-ligase_IIc_anticod-bd"/>
</dbReference>
<dbReference type="InterPro" id="IPR006665">
    <property type="entry name" value="OmpA-like"/>
</dbReference>
<dbReference type="InterPro" id="IPR023033">
    <property type="entry name" value="Ala_tRNA_ligase_euk/bac"/>
</dbReference>
<evidence type="ECO:0000256" key="10">
    <source>
        <dbReference type="ARBA" id="ARBA00022741"/>
    </source>
</evidence>
<dbReference type="AlphaFoldDB" id="A0A7R9QQ84"/>
<dbReference type="Proteomes" id="UP000728032">
    <property type="component" value="Unassembled WGS sequence"/>
</dbReference>
<dbReference type="GO" id="GO:0004813">
    <property type="term" value="F:alanine-tRNA ligase activity"/>
    <property type="evidence" value="ECO:0007669"/>
    <property type="project" value="UniProtKB-UniRule"/>
</dbReference>
<accession>A0A7R9QQ84</accession>
<evidence type="ECO:0000259" key="22">
    <source>
        <dbReference type="PROSITE" id="PS50860"/>
    </source>
</evidence>
<evidence type="ECO:0000256" key="2">
    <source>
        <dbReference type="ARBA" id="ARBA00008429"/>
    </source>
</evidence>
<keyword evidence="13 20" id="KW-0694">RNA-binding</keyword>
<dbReference type="Pfam" id="PF01411">
    <property type="entry name" value="tRNA-synt_2c"/>
    <property type="match status" value="3"/>
</dbReference>
<keyword evidence="8 20" id="KW-0479">Metal-binding</keyword>
<dbReference type="InterPro" id="IPR012947">
    <property type="entry name" value="tRNA_SAD"/>
</dbReference>
<evidence type="ECO:0000256" key="4">
    <source>
        <dbReference type="ARBA" id="ARBA00017959"/>
    </source>
</evidence>
<dbReference type="SUPFAM" id="SSF55681">
    <property type="entry name" value="Class II aaRS and biotin synthetases"/>
    <property type="match status" value="1"/>
</dbReference>
<dbReference type="Pfam" id="PF00691">
    <property type="entry name" value="OmpA"/>
    <property type="match status" value="1"/>
</dbReference>
<evidence type="ECO:0000259" key="23">
    <source>
        <dbReference type="PROSITE" id="PS51123"/>
    </source>
</evidence>
<evidence type="ECO:0000256" key="9">
    <source>
        <dbReference type="ARBA" id="ARBA00022729"/>
    </source>
</evidence>
<dbReference type="NCBIfam" id="TIGR02802">
    <property type="entry name" value="Pal_lipo"/>
    <property type="match status" value="1"/>
</dbReference>
<evidence type="ECO:0000256" key="6">
    <source>
        <dbReference type="ARBA" id="ARBA00022598"/>
    </source>
</evidence>
<reference evidence="24" key="1">
    <citation type="submission" date="2020-11" db="EMBL/GenBank/DDBJ databases">
        <authorList>
            <person name="Tran Van P."/>
        </authorList>
    </citation>
    <scope>NUCLEOTIDE SEQUENCE</scope>
</reference>
<dbReference type="Gene3D" id="3.10.310.40">
    <property type="match status" value="1"/>
</dbReference>
<dbReference type="GO" id="GO:0005524">
    <property type="term" value="F:ATP binding"/>
    <property type="evidence" value="ECO:0007669"/>
    <property type="project" value="UniProtKB-UniRule"/>
</dbReference>
<comment type="catalytic activity">
    <reaction evidence="20">
        <text>tRNA(Ala) + L-alanine + ATP = L-alanyl-tRNA(Ala) + AMP + diphosphate</text>
        <dbReference type="Rhea" id="RHEA:12540"/>
        <dbReference type="Rhea" id="RHEA-COMP:9657"/>
        <dbReference type="Rhea" id="RHEA-COMP:9923"/>
        <dbReference type="ChEBI" id="CHEBI:30616"/>
        <dbReference type="ChEBI" id="CHEBI:33019"/>
        <dbReference type="ChEBI" id="CHEBI:57972"/>
        <dbReference type="ChEBI" id="CHEBI:78442"/>
        <dbReference type="ChEBI" id="CHEBI:78497"/>
        <dbReference type="ChEBI" id="CHEBI:456215"/>
        <dbReference type="EC" id="6.1.1.7"/>
    </reaction>
</comment>
<keyword evidence="10 20" id="KW-0547">Nucleotide-binding</keyword>
<evidence type="ECO:0000256" key="14">
    <source>
        <dbReference type="ARBA" id="ARBA00022917"/>
    </source>
</evidence>
<dbReference type="PANTHER" id="PTHR11777">
    <property type="entry name" value="ALANYL-TRNA SYNTHETASE"/>
    <property type="match status" value="1"/>
</dbReference>
<dbReference type="InterPro" id="IPR036737">
    <property type="entry name" value="OmpA-like_sf"/>
</dbReference>
<keyword evidence="18" id="KW-0449">Lipoprotein</keyword>
<feature type="binding site" evidence="20">
    <location>
        <position position="452"/>
    </location>
    <ligand>
        <name>Zn(2+)</name>
        <dbReference type="ChEBI" id="CHEBI:29105"/>
    </ligand>
</feature>
<keyword evidence="16" id="KW-0564">Palmitate</keyword>
<dbReference type="GO" id="GO:0045892">
    <property type="term" value="P:negative regulation of DNA-templated transcription"/>
    <property type="evidence" value="ECO:0007669"/>
    <property type="project" value="TreeGrafter"/>
</dbReference>
<evidence type="ECO:0000313" key="25">
    <source>
        <dbReference type="Proteomes" id="UP000728032"/>
    </source>
</evidence>
<evidence type="ECO:0000256" key="18">
    <source>
        <dbReference type="ARBA" id="ARBA00023288"/>
    </source>
</evidence>
<evidence type="ECO:0000256" key="5">
    <source>
        <dbReference type="ARBA" id="ARBA00022555"/>
    </source>
</evidence>
<evidence type="ECO:0000256" key="16">
    <source>
        <dbReference type="ARBA" id="ARBA00023139"/>
    </source>
</evidence>
<dbReference type="Gene3D" id="3.30.930.10">
    <property type="entry name" value="Bira Bifunctional Protein, Domain 2"/>
    <property type="match status" value="1"/>
</dbReference>
<dbReference type="Gene3D" id="3.30.54.20">
    <property type="match status" value="1"/>
</dbReference>
<keyword evidence="19" id="KW-0131">Cell cycle</keyword>
<feature type="binding site" evidence="20">
    <location>
        <position position="556"/>
    </location>
    <ligand>
        <name>Zn(2+)</name>
        <dbReference type="ChEBI" id="CHEBI:29105"/>
    </ligand>
</feature>
<dbReference type="InterPro" id="IPR014169">
    <property type="entry name" value="Pal_lipo_C"/>
</dbReference>
<dbReference type="Pfam" id="PF02272">
    <property type="entry name" value="DHHA1"/>
    <property type="match status" value="1"/>
</dbReference>
<dbReference type="InterPro" id="IPR009000">
    <property type="entry name" value="Transl_B-barrel_sf"/>
</dbReference>
<evidence type="ECO:0000256" key="3">
    <source>
        <dbReference type="ARBA" id="ARBA00013168"/>
    </source>
</evidence>
<dbReference type="GO" id="GO:0002161">
    <property type="term" value="F:aminoacyl-tRNA deacylase activity"/>
    <property type="evidence" value="ECO:0007669"/>
    <property type="project" value="TreeGrafter"/>
</dbReference>
<dbReference type="EMBL" id="OC921157">
    <property type="protein sequence ID" value="CAD7653154.1"/>
    <property type="molecule type" value="Genomic_DNA"/>
</dbReference>
<dbReference type="FunFam" id="3.10.310.40:FF:000001">
    <property type="entry name" value="Alanine--tRNA ligase"/>
    <property type="match status" value="1"/>
</dbReference>
<dbReference type="Gene3D" id="3.30.1330.60">
    <property type="entry name" value="OmpA-like domain"/>
    <property type="match status" value="1"/>
</dbReference>
<dbReference type="PROSITE" id="PS50860">
    <property type="entry name" value="AA_TRNA_LIGASE_II_ALA"/>
    <property type="match status" value="1"/>
</dbReference>
<keyword evidence="21" id="KW-0175">Coiled coil</keyword>
<dbReference type="EMBL" id="CAJPVJ010006332">
    <property type="protein sequence ID" value="CAG2170341.1"/>
    <property type="molecule type" value="Genomic_DNA"/>
</dbReference>
<dbReference type="PANTHER" id="PTHR11777:SF9">
    <property type="entry name" value="ALANINE--TRNA LIGASE, CYTOPLASMIC"/>
    <property type="match status" value="1"/>
</dbReference>
<feature type="binding site" evidence="20">
    <location>
        <position position="560"/>
    </location>
    <ligand>
        <name>Zn(2+)</name>
        <dbReference type="ChEBI" id="CHEBI:29105"/>
    </ligand>
</feature>
<dbReference type="SUPFAM" id="SSF55186">
    <property type="entry name" value="ThrRS/AlaRS common domain"/>
    <property type="match status" value="1"/>
</dbReference>
<dbReference type="InterPro" id="IPR050058">
    <property type="entry name" value="Ala-tRNA_ligase"/>
</dbReference>
<dbReference type="PROSITE" id="PS51123">
    <property type="entry name" value="OMPA_2"/>
    <property type="match status" value="1"/>
</dbReference>
<dbReference type="HAMAP" id="MF_00036_B">
    <property type="entry name" value="Ala_tRNA_synth_B"/>
    <property type="match status" value="1"/>
</dbReference>
<evidence type="ECO:0000256" key="11">
    <source>
        <dbReference type="ARBA" id="ARBA00022833"/>
    </source>
</evidence>
<dbReference type="FunFam" id="3.30.54.20:FF:000001">
    <property type="entry name" value="Alanine--tRNA ligase"/>
    <property type="match status" value="1"/>
</dbReference>
<evidence type="ECO:0000256" key="12">
    <source>
        <dbReference type="ARBA" id="ARBA00022840"/>
    </source>
</evidence>
<dbReference type="FunFam" id="3.30.980.10:FF:000004">
    <property type="entry name" value="Alanine--tRNA ligase, cytoplasmic"/>
    <property type="match status" value="1"/>
</dbReference>
<dbReference type="SUPFAM" id="SSF101353">
    <property type="entry name" value="Putative anticodon-binding domain of alanyl-tRNA synthetase (AlaRS)"/>
    <property type="match status" value="1"/>
</dbReference>
<dbReference type="GO" id="GO:0005829">
    <property type="term" value="C:cytosol"/>
    <property type="evidence" value="ECO:0007669"/>
    <property type="project" value="TreeGrafter"/>
</dbReference>
<evidence type="ECO:0000313" key="24">
    <source>
        <dbReference type="EMBL" id="CAD7653154.1"/>
    </source>
</evidence>
<keyword evidence="9" id="KW-0732">Signal</keyword>
<feature type="coiled-coil region" evidence="21">
    <location>
        <begin position="588"/>
        <end position="620"/>
    </location>
</feature>
<dbReference type="GO" id="GO:0008270">
    <property type="term" value="F:zinc ion binding"/>
    <property type="evidence" value="ECO:0007669"/>
    <property type="project" value="UniProtKB-UniRule"/>
</dbReference>
<dbReference type="HAMAP" id="MF_02204">
    <property type="entry name" value="Pal"/>
    <property type="match status" value="1"/>
</dbReference>
<dbReference type="InterPro" id="IPR006664">
    <property type="entry name" value="OMP_bac"/>
</dbReference>
<evidence type="ECO:0000256" key="21">
    <source>
        <dbReference type="SAM" id="Coils"/>
    </source>
</evidence>
<evidence type="ECO:0000256" key="1">
    <source>
        <dbReference type="ARBA" id="ARBA00004370"/>
    </source>
</evidence>
<evidence type="ECO:0000256" key="15">
    <source>
        <dbReference type="ARBA" id="ARBA00023136"/>
    </source>
</evidence>
<dbReference type="GO" id="GO:0006419">
    <property type="term" value="P:alanyl-tRNA aminoacylation"/>
    <property type="evidence" value="ECO:0007669"/>
    <property type="project" value="InterPro"/>
</dbReference>
<organism evidence="24">
    <name type="scientific">Oppiella nova</name>
    <dbReference type="NCBI Taxonomy" id="334625"/>
    <lineage>
        <taxon>Eukaryota</taxon>
        <taxon>Metazoa</taxon>
        <taxon>Ecdysozoa</taxon>
        <taxon>Arthropoda</taxon>
        <taxon>Chelicerata</taxon>
        <taxon>Arachnida</taxon>
        <taxon>Acari</taxon>
        <taxon>Acariformes</taxon>
        <taxon>Sarcoptiformes</taxon>
        <taxon>Oribatida</taxon>
        <taxon>Brachypylina</taxon>
        <taxon>Oppioidea</taxon>
        <taxon>Oppiidae</taxon>
        <taxon>Oppiella</taxon>
    </lineage>
</organism>
<comment type="function">
    <text evidence="20">Catalyzes the attachment of alanine to tRNA(Ala) in a two-step reaction: alanine is first activated by ATP to form Ala-AMP and then transferred to the acceptor end of tRNA(Ala). Also edits incorrectly charged tRNA(Ala) via its editing domain.</text>
</comment>
<dbReference type="SUPFAM" id="SSF103088">
    <property type="entry name" value="OmpA-like"/>
    <property type="match status" value="1"/>
</dbReference>
<keyword evidence="5 20" id="KW-0820">tRNA-binding</keyword>
<dbReference type="GO" id="GO:0051301">
    <property type="term" value="P:cell division"/>
    <property type="evidence" value="ECO:0007669"/>
    <property type="project" value="UniProtKB-KW"/>
</dbReference>
<feature type="domain" description="Alanyl-transfer RNA synthetases family profile" evidence="22">
    <location>
        <begin position="42"/>
        <end position="590"/>
    </location>
</feature>
<dbReference type="InterPro" id="IPR018165">
    <property type="entry name" value="Ala-tRNA-synth_IIc_core"/>
</dbReference>
<feature type="domain" description="OmpA-like" evidence="23">
    <location>
        <begin position="742"/>
        <end position="858"/>
    </location>
</feature>
<dbReference type="InterPro" id="IPR018163">
    <property type="entry name" value="Thr/Ala-tRNA-synth_IIc_edit"/>
</dbReference>
<dbReference type="InterPro" id="IPR045864">
    <property type="entry name" value="aa-tRNA-synth_II/BPL/LPL"/>
</dbReference>
<name>A0A7R9QQ84_9ACAR</name>
<evidence type="ECO:0000256" key="19">
    <source>
        <dbReference type="ARBA" id="ARBA00023306"/>
    </source>
</evidence>
<dbReference type="SUPFAM" id="SSF50447">
    <property type="entry name" value="Translation proteins"/>
    <property type="match status" value="1"/>
</dbReference>
<evidence type="ECO:0000256" key="13">
    <source>
        <dbReference type="ARBA" id="ARBA00022884"/>
    </source>
</evidence>
<dbReference type="GO" id="GO:0000049">
    <property type="term" value="F:tRNA binding"/>
    <property type="evidence" value="ECO:0007669"/>
    <property type="project" value="UniProtKB-KW"/>
</dbReference>
<dbReference type="GO" id="GO:0016020">
    <property type="term" value="C:membrane"/>
    <property type="evidence" value="ECO:0007669"/>
    <property type="project" value="UniProtKB-SubCell"/>
</dbReference>
<dbReference type="EC" id="6.1.1.7" evidence="3"/>
<gene>
    <name evidence="24" type="ORF">ONB1V03_LOCUS9812</name>
</gene>